<evidence type="ECO:0000313" key="2">
    <source>
        <dbReference type="EMBL" id="OQV11873.1"/>
    </source>
</evidence>
<feature type="region of interest" description="Disordered" evidence="1">
    <location>
        <begin position="1"/>
        <end position="20"/>
    </location>
</feature>
<reference evidence="3" key="1">
    <citation type="submission" date="2017-01" db="EMBL/GenBank/DDBJ databases">
        <title>Comparative genomics of anhydrobiosis in the tardigrade Hypsibius dujardini.</title>
        <authorList>
            <person name="Yoshida Y."/>
            <person name="Koutsovoulos G."/>
            <person name="Laetsch D."/>
            <person name="Stevens L."/>
            <person name="Kumar S."/>
            <person name="Horikawa D."/>
            <person name="Ishino K."/>
            <person name="Komine S."/>
            <person name="Tomita M."/>
            <person name="Blaxter M."/>
            <person name="Arakawa K."/>
        </authorList>
    </citation>
    <scope>NUCLEOTIDE SEQUENCE [LARGE SCALE GENOMIC DNA]</scope>
    <source>
        <strain evidence="3">Z151</strain>
    </source>
</reference>
<keyword evidence="3" id="KW-1185">Reference proteome</keyword>
<proteinExistence type="predicted"/>
<dbReference type="EMBL" id="MTYJ01000159">
    <property type="protein sequence ID" value="OQV11873.1"/>
    <property type="molecule type" value="Genomic_DNA"/>
</dbReference>
<dbReference type="AlphaFoldDB" id="A0A1W0W9M5"/>
<evidence type="ECO:0000256" key="1">
    <source>
        <dbReference type="SAM" id="MobiDB-lite"/>
    </source>
</evidence>
<sequence length="20" mass="2264">MSGDIMSGDEMSWGYNVQRT</sequence>
<feature type="non-terminal residue" evidence="2">
    <location>
        <position position="20"/>
    </location>
</feature>
<dbReference type="Proteomes" id="UP000192578">
    <property type="component" value="Unassembled WGS sequence"/>
</dbReference>
<accession>A0A1W0W9M5</accession>
<gene>
    <name evidence="2" type="ORF">BV898_13841</name>
</gene>
<evidence type="ECO:0000313" key="3">
    <source>
        <dbReference type="Proteomes" id="UP000192578"/>
    </source>
</evidence>
<protein>
    <submittedName>
        <fullName evidence="2">Uncharacterized protein</fullName>
    </submittedName>
</protein>
<comment type="caution">
    <text evidence="2">The sequence shown here is derived from an EMBL/GenBank/DDBJ whole genome shotgun (WGS) entry which is preliminary data.</text>
</comment>
<name>A0A1W0W9M5_HYPEX</name>
<organism evidence="2 3">
    <name type="scientific">Hypsibius exemplaris</name>
    <name type="common">Freshwater tardigrade</name>
    <dbReference type="NCBI Taxonomy" id="2072580"/>
    <lineage>
        <taxon>Eukaryota</taxon>
        <taxon>Metazoa</taxon>
        <taxon>Ecdysozoa</taxon>
        <taxon>Tardigrada</taxon>
        <taxon>Eutardigrada</taxon>
        <taxon>Parachela</taxon>
        <taxon>Hypsibioidea</taxon>
        <taxon>Hypsibiidae</taxon>
        <taxon>Hypsibius</taxon>
    </lineage>
</organism>